<feature type="transmembrane region" description="Helical" evidence="2">
    <location>
        <begin position="107"/>
        <end position="131"/>
    </location>
</feature>
<evidence type="ECO:0000313" key="4">
    <source>
        <dbReference type="Proteomes" id="UP000005408"/>
    </source>
</evidence>
<dbReference type="Proteomes" id="UP000005408">
    <property type="component" value="Unassembled WGS sequence"/>
</dbReference>
<evidence type="ECO:0000313" key="3">
    <source>
        <dbReference type="EnsemblMetazoa" id="G6430.1:cds"/>
    </source>
</evidence>
<keyword evidence="2" id="KW-0812">Transmembrane</keyword>
<keyword evidence="2" id="KW-1133">Transmembrane helix</keyword>
<sequence>MRKYALTTMLVVQYMQVQSNGTNSTKNTCKGDNESIKCCTGYYRHEGICEECFGAYGFNCSEPCADDYFGYQCKNQCNCQNHEICNKFVGCQTINKTDSSTECHNTMLFLVIGSGSAMLSLALVFVGAMFYRWHTILQSNIYPTESQTGFQVNVLPFSEKHEVYQENYDDIRESRMLLADKGNCHRETIENRLSSTDYSHLFLKGRTSRKSISEMPEQYYSAIDARFKSKMPLVMMSEFPEDDCYVVSLKRNTQREFLDPPRKFFLLIYAEPEIPITLAQGNLRGHSKYHRKSKTAIKNSKTEGSHHVLS</sequence>
<keyword evidence="4" id="KW-1185">Reference proteome</keyword>
<dbReference type="EnsemblMetazoa" id="G6430.1">
    <property type="protein sequence ID" value="G6430.1:cds"/>
    <property type="gene ID" value="G6430"/>
</dbReference>
<evidence type="ECO:0000256" key="2">
    <source>
        <dbReference type="SAM" id="Phobius"/>
    </source>
</evidence>
<accession>A0A8W8ND91</accession>
<keyword evidence="2" id="KW-0472">Membrane</keyword>
<reference evidence="3" key="1">
    <citation type="submission" date="2022-08" db="UniProtKB">
        <authorList>
            <consortium name="EnsemblMetazoa"/>
        </authorList>
    </citation>
    <scope>IDENTIFICATION</scope>
    <source>
        <strain evidence="3">05x7-T-G4-1.051#20</strain>
    </source>
</reference>
<organism evidence="3 4">
    <name type="scientific">Magallana gigas</name>
    <name type="common">Pacific oyster</name>
    <name type="synonym">Crassostrea gigas</name>
    <dbReference type="NCBI Taxonomy" id="29159"/>
    <lineage>
        <taxon>Eukaryota</taxon>
        <taxon>Metazoa</taxon>
        <taxon>Spiralia</taxon>
        <taxon>Lophotrochozoa</taxon>
        <taxon>Mollusca</taxon>
        <taxon>Bivalvia</taxon>
        <taxon>Autobranchia</taxon>
        <taxon>Pteriomorphia</taxon>
        <taxon>Ostreida</taxon>
        <taxon>Ostreoidea</taxon>
        <taxon>Ostreidae</taxon>
        <taxon>Magallana</taxon>
    </lineage>
</organism>
<name>A0A8W8ND91_MAGGI</name>
<evidence type="ECO:0000256" key="1">
    <source>
        <dbReference type="SAM" id="MobiDB-lite"/>
    </source>
</evidence>
<dbReference type="Gene3D" id="2.170.300.10">
    <property type="entry name" value="Tie2 ligand-binding domain superfamily"/>
    <property type="match status" value="1"/>
</dbReference>
<dbReference type="AlphaFoldDB" id="A0A8W8ND91"/>
<feature type="compositionally biased region" description="Basic and acidic residues" evidence="1">
    <location>
        <begin position="300"/>
        <end position="310"/>
    </location>
</feature>
<feature type="region of interest" description="Disordered" evidence="1">
    <location>
        <begin position="288"/>
        <end position="310"/>
    </location>
</feature>
<protein>
    <submittedName>
        <fullName evidence="3">Uncharacterized protein</fullName>
    </submittedName>
</protein>
<proteinExistence type="predicted"/>